<organism evidence="1">
    <name type="scientific">Anguilla anguilla</name>
    <name type="common">European freshwater eel</name>
    <name type="synonym">Muraena anguilla</name>
    <dbReference type="NCBI Taxonomy" id="7936"/>
    <lineage>
        <taxon>Eukaryota</taxon>
        <taxon>Metazoa</taxon>
        <taxon>Chordata</taxon>
        <taxon>Craniata</taxon>
        <taxon>Vertebrata</taxon>
        <taxon>Euteleostomi</taxon>
        <taxon>Actinopterygii</taxon>
        <taxon>Neopterygii</taxon>
        <taxon>Teleostei</taxon>
        <taxon>Anguilliformes</taxon>
        <taxon>Anguillidae</taxon>
        <taxon>Anguilla</taxon>
    </lineage>
</organism>
<reference evidence="1" key="1">
    <citation type="submission" date="2014-11" db="EMBL/GenBank/DDBJ databases">
        <authorList>
            <person name="Amaro Gonzalez C."/>
        </authorList>
    </citation>
    <scope>NUCLEOTIDE SEQUENCE</scope>
</reference>
<dbReference type="EMBL" id="GBXM01053230">
    <property type="protein sequence ID" value="JAH55347.1"/>
    <property type="molecule type" value="Transcribed_RNA"/>
</dbReference>
<accession>A0A0E9TPH6</accession>
<name>A0A0E9TPH6_ANGAN</name>
<dbReference type="AlphaFoldDB" id="A0A0E9TPH6"/>
<protein>
    <submittedName>
        <fullName evidence="1">Uncharacterized protein</fullName>
    </submittedName>
</protein>
<proteinExistence type="predicted"/>
<evidence type="ECO:0000313" key="1">
    <source>
        <dbReference type="EMBL" id="JAH55347.1"/>
    </source>
</evidence>
<reference evidence="1" key="2">
    <citation type="journal article" date="2015" name="Fish Shellfish Immunol.">
        <title>Early steps in the European eel (Anguilla anguilla)-Vibrio vulnificus interaction in the gills: Role of the RtxA13 toxin.</title>
        <authorList>
            <person name="Callol A."/>
            <person name="Pajuelo D."/>
            <person name="Ebbesson L."/>
            <person name="Teles M."/>
            <person name="MacKenzie S."/>
            <person name="Amaro C."/>
        </authorList>
    </citation>
    <scope>NUCLEOTIDE SEQUENCE</scope>
</reference>
<sequence>MYLLSFLFLVVCFIFTFVFYCYTAEHYWDLS</sequence>